<dbReference type="EMBL" id="JQGA01000969">
    <property type="protein sequence ID" value="KGO71074.1"/>
    <property type="molecule type" value="Genomic_DNA"/>
</dbReference>
<keyword evidence="2" id="KW-1185">Reference proteome</keyword>
<reference evidence="1 2" key="1">
    <citation type="journal article" date="2015" name="Mol. Plant Microbe Interact.">
        <title>Genome, transcriptome, and functional analyses of Penicillium expansum provide new insights into secondary metabolism and pathogenicity.</title>
        <authorList>
            <person name="Ballester A.R."/>
            <person name="Marcet-Houben M."/>
            <person name="Levin E."/>
            <person name="Sela N."/>
            <person name="Selma-Lazaro C."/>
            <person name="Carmona L."/>
            <person name="Wisniewski M."/>
            <person name="Droby S."/>
            <person name="Gonzalez-Candelas L."/>
            <person name="Gabaldon T."/>
        </authorList>
    </citation>
    <scope>NUCLEOTIDE SEQUENCE [LARGE SCALE GENOMIC DNA]</scope>
    <source>
        <strain evidence="1 2">PHI-1</strain>
    </source>
</reference>
<dbReference type="HOGENOM" id="CLU_1669984_0_0_1"/>
<evidence type="ECO:0000313" key="2">
    <source>
        <dbReference type="Proteomes" id="UP000030104"/>
    </source>
</evidence>
<proteinExistence type="predicted"/>
<evidence type="ECO:0000313" key="1">
    <source>
        <dbReference type="EMBL" id="KGO71074.1"/>
    </source>
</evidence>
<comment type="caution">
    <text evidence="1">The sequence shown here is derived from an EMBL/GenBank/DDBJ whole genome shotgun (WGS) entry which is preliminary data.</text>
</comment>
<dbReference type="PhylomeDB" id="A0A0A2KTF5"/>
<dbReference type="OrthoDB" id="4764644at2759"/>
<name>A0A0A2KTF5_PENIT</name>
<dbReference type="Proteomes" id="UP000030104">
    <property type="component" value="Unassembled WGS sequence"/>
</dbReference>
<dbReference type="AlphaFoldDB" id="A0A0A2KTF5"/>
<gene>
    <name evidence="1" type="ORF">PITC_080110</name>
</gene>
<accession>A0A0A2KTF5</accession>
<sequence>MQIESCITEYGLWDESSLEAEMIMLRAQYECLQAAQDVVEICQWIGKCPTVDSAEAKPLIDLAPSILRNICAGTCIWICLRAEKLVPREPFELLHEVSHGGSGREHCENSTDKSRITVYVKAAKTLRDTVATASSHSDTVKILTRLDNQIRSLHEKLK</sequence>
<protein>
    <submittedName>
        <fullName evidence="1">Uncharacterized protein</fullName>
    </submittedName>
</protein>
<organism evidence="1 2">
    <name type="scientific">Penicillium italicum</name>
    <name type="common">Blue mold</name>
    <dbReference type="NCBI Taxonomy" id="40296"/>
    <lineage>
        <taxon>Eukaryota</taxon>
        <taxon>Fungi</taxon>
        <taxon>Dikarya</taxon>
        <taxon>Ascomycota</taxon>
        <taxon>Pezizomycotina</taxon>
        <taxon>Eurotiomycetes</taxon>
        <taxon>Eurotiomycetidae</taxon>
        <taxon>Eurotiales</taxon>
        <taxon>Aspergillaceae</taxon>
        <taxon>Penicillium</taxon>
    </lineage>
</organism>
<dbReference type="STRING" id="40296.A0A0A2KTF5"/>